<dbReference type="KEGG" id="cli:Clim_2095"/>
<dbReference type="Pfam" id="PF00970">
    <property type="entry name" value="FAD_binding_6"/>
    <property type="match status" value="1"/>
</dbReference>
<evidence type="ECO:0000259" key="2">
    <source>
        <dbReference type="PROSITE" id="PS51384"/>
    </source>
</evidence>
<dbReference type="Pfam" id="PF00175">
    <property type="entry name" value="NAD_binding_1"/>
    <property type="match status" value="1"/>
</dbReference>
<dbReference type="GO" id="GO:0046872">
    <property type="term" value="F:metal ion binding"/>
    <property type="evidence" value="ECO:0007669"/>
    <property type="project" value="UniProtKB-KW"/>
</dbReference>
<feature type="binding site" evidence="1">
    <location>
        <position position="245"/>
    </location>
    <ligand>
        <name>[2Fe-2S] cluster</name>
        <dbReference type="ChEBI" id="CHEBI:190135"/>
    </ligand>
</feature>
<dbReference type="PANTHER" id="PTHR43513:SF1">
    <property type="entry name" value="ANAEROBIC SULFITE REDUCTASE SUBUNIT B"/>
    <property type="match status" value="1"/>
</dbReference>
<keyword evidence="1" id="KW-0479">Metal-binding</keyword>
<dbReference type="PIRSF" id="PIRSF006816">
    <property type="entry name" value="Cyc3_hyd_g"/>
    <property type="match status" value="1"/>
</dbReference>
<dbReference type="GO" id="GO:0016491">
    <property type="term" value="F:oxidoreductase activity"/>
    <property type="evidence" value="ECO:0007669"/>
    <property type="project" value="InterPro"/>
</dbReference>
<dbReference type="InterPro" id="IPR001433">
    <property type="entry name" value="OxRdtase_FAD/NAD-bd"/>
</dbReference>
<keyword evidence="1" id="KW-0408">Iron</keyword>
<dbReference type="InterPro" id="IPR017927">
    <property type="entry name" value="FAD-bd_FR_type"/>
</dbReference>
<dbReference type="InterPro" id="IPR039261">
    <property type="entry name" value="FNR_nucleotide-bd"/>
</dbReference>
<dbReference type="SUPFAM" id="SSF52343">
    <property type="entry name" value="Ferredoxin reductase-like, C-terminal NADP-linked domain"/>
    <property type="match status" value="1"/>
</dbReference>
<dbReference type="SUPFAM" id="SSF63380">
    <property type="entry name" value="Riboflavin synthase domain-like"/>
    <property type="match status" value="1"/>
</dbReference>
<dbReference type="InterPro" id="IPR019480">
    <property type="entry name" value="Dihydroorotate_DH_Fe-S-bd"/>
</dbReference>
<feature type="domain" description="FAD-binding FR-type" evidence="2">
    <location>
        <begin position="4"/>
        <end position="104"/>
    </location>
</feature>
<dbReference type="eggNOG" id="COG0543">
    <property type="taxonomic scope" value="Bacteria"/>
</dbReference>
<dbReference type="EMBL" id="CP001097">
    <property type="protein sequence ID" value="ACD91123.1"/>
    <property type="molecule type" value="Genomic_DNA"/>
</dbReference>
<dbReference type="Gene3D" id="2.40.30.10">
    <property type="entry name" value="Translation factors"/>
    <property type="match status" value="1"/>
</dbReference>
<dbReference type="GO" id="GO:0050660">
    <property type="term" value="F:flavin adenine dinucleotide binding"/>
    <property type="evidence" value="ECO:0007669"/>
    <property type="project" value="InterPro"/>
</dbReference>
<dbReference type="OrthoDB" id="9789468at2"/>
<name>B3EGB4_CHLL2</name>
<dbReference type="Gene3D" id="3.40.50.80">
    <property type="entry name" value="Nucleotide-binding domain of ferredoxin-NADP reductase (FNR) module"/>
    <property type="match status" value="1"/>
</dbReference>
<dbReference type="RefSeq" id="WP_012466992.1">
    <property type="nucleotide sequence ID" value="NC_010803.1"/>
</dbReference>
<keyword evidence="1" id="KW-0411">Iron-sulfur</keyword>
<gene>
    <name evidence="3" type="ordered locus">Clim_2095</name>
</gene>
<dbReference type="InterPro" id="IPR012165">
    <property type="entry name" value="Cyt_c3_hydrogenase_gsu"/>
</dbReference>
<reference evidence="3 4" key="1">
    <citation type="submission" date="2008-05" db="EMBL/GenBank/DDBJ databases">
        <title>Complete sequence of Chlorobium limicola DSM 245.</title>
        <authorList>
            <consortium name="US DOE Joint Genome Institute"/>
            <person name="Lucas S."/>
            <person name="Copeland A."/>
            <person name="Lapidus A."/>
            <person name="Glavina del Rio T."/>
            <person name="Dalin E."/>
            <person name="Tice H."/>
            <person name="Bruce D."/>
            <person name="Goodwin L."/>
            <person name="Pitluck S."/>
            <person name="Schmutz J."/>
            <person name="Larimer F."/>
            <person name="Land M."/>
            <person name="Hauser L."/>
            <person name="Kyrpides N."/>
            <person name="Ovchinnikova G."/>
            <person name="Zhao F."/>
            <person name="Li T."/>
            <person name="Liu Z."/>
            <person name="Overmann J."/>
            <person name="Bryant D.A."/>
            <person name="Richardson P."/>
        </authorList>
    </citation>
    <scope>NUCLEOTIDE SEQUENCE [LARGE SCALE GENOMIC DNA]</scope>
    <source>
        <strain evidence="4">DSM 245 / NBRC 103803 / 6330</strain>
    </source>
</reference>
<dbReference type="InterPro" id="IPR017938">
    <property type="entry name" value="Riboflavin_synthase-like_b-brl"/>
</dbReference>
<dbReference type="GO" id="GO:0006221">
    <property type="term" value="P:pyrimidine nucleotide biosynthetic process"/>
    <property type="evidence" value="ECO:0007669"/>
    <property type="project" value="InterPro"/>
</dbReference>
<accession>B3EGB4</accession>
<dbReference type="GO" id="GO:0051537">
    <property type="term" value="F:2 iron, 2 sulfur cluster binding"/>
    <property type="evidence" value="ECO:0007669"/>
    <property type="project" value="UniProtKB-KW"/>
</dbReference>
<proteinExistence type="predicted"/>
<evidence type="ECO:0000313" key="3">
    <source>
        <dbReference type="EMBL" id="ACD91123.1"/>
    </source>
</evidence>
<evidence type="ECO:0000313" key="4">
    <source>
        <dbReference type="Proteomes" id="UP000008841"/>
    </source>
</evidence>
<feature type="binding site" evidence="1">
    <location>
        <position position="240"/>
    </location>
    <ligand>
        <name>[2Fe-2S] cluster</name>
        <dbReference type="ChEBI" id="CHEBI:190135"/>
    </ligand>
</feature>
<protein>
    <submittedName>
        <fullName evidence="3">Oxidoreductase FAD/NAD(P)-binding domain protein</fullName>
    </submittedName>
</protein>
<dbReference type="PANTHER" id="PTHR43513">
    <property type="entry name" value="DIHYDROOROTATE DEHYDROGENASE B (NAD(+)), ELECTRON TRANSFER SUBUNIT"/>
    <property type="match status" value="1"/>
</dbReference>
<dbReference type="InterPro" id="IPR008333">
    <property type="entry name" value="Cbr1-like_FAD-bd_dom"/>
</dbReference>
<keyword evidence="1" id="KW-0001">2Fe-2S</keyword>
<feature type="binding site" evidence="1">
    <location>
        <position position="256"/>
    </location>
    <ligand>
        <name>[2Fe-2S] cluster</name>
        <dbReference type="ChEBI" id="CHEBI:190135"/>
    </ligand>
</feature>
<sequence length="274" mass="31155">MKTDTGYKCRITNIISLTEQEKLFQLRIADPHERGIFRFKPGQFLMLELPGYGDVPISISSASSNHEFIELCIRKAGHVTSALFRTEPGMHVAIRGPFGSSFPMDEMTGHHVLLIAGGLGIAPLRAPLFWINEHRDRFRDVHLLYGAKEPSQLLFSYQFEEWKTVSHIRLHTIVEHADAEWKGATGMITELFRDISIEAQNTYAIVCGPPVMFKFVCSYLDRLGIPMNRMFVSLERRMHCGMGKCCRCMVGSTFTCIDGPVFDYWSVMNLKEAI</sequence>
<dbReference type="PRINTS" id="PR00410">
    <property type="entry name" value="PHEHYDRXLASE"/>
</dbReference>
<dbReference type="HOGENOM" id="CLU_003827_1_1_10"/>
<dbReference type="STRING" id="290315.Clim_2095"/>
<evidence type="ECO:0000256" key="1">
    <source>
        <dbReference type="PIRSR" id="PIRSR006816-2"/>
    </source>
</evidence>
<dbReference type="PROSITE" id="PS51384">
    <property type="entry name" value="FAD_FR"/>
    <property type="match status" value="1"/>
</dbReference>
<dbReference type="Proteomes" id="UP000008841">
    <property type="component" value="Chromosome"/>
</dbReference>
<feature type="binding site" evidence="1">
    <location>
        <position position="248"/>
    </location>
    <ligand>
        <name>[2Fe-2S] cluster</name>
        <dbReference type="ChEBI" id="CHEBI:190135"/>
    </ligand>
</feature>
<comment type="cofactor">
    <cofactor evidence="1">
        <name>[2Fe-2S] cluster</name>
        <dbReference type="ChEBI" id="CHEBI:190135"/>
    </cofactor>
    <text evidence="1">Binds 1 [2Fe-2S] cluster per subunit.</text>
</comment>
<dbReference type="AlphaFoldDB" id="B3EGB4"/>
<dbReference type="Pfam" id="PF10418">
    <property type="entry name" value="DHODB_Fe-S_bind"/>
    <property type="match status" value="1"/>
</dbReference>
<dbReference type="CDD" id="cd06221">
    <property type="entry name" value="sulfite_reductase_like"/>
    <property type="match status" value="1"/>
</dbReference>
<organism evidence="3 4">
    <name type="scientific">Chlorobium limicola (strain DSM 245 / NBRC 103803 / 6330)</name>
    <dbReference type="NCBI Taxonomy" id="290315"/>
    <lineage>
        <taxon>Bacteria</taxon>
        <taxon>Pseudomonadati</taxon>
        <taxon>Chlorobiota</taxon>
        <taxon>Chlorobiia</taxon>
        <taxon>Chlorobiales</taxon>
        <taxon>Chlorobiaceae</taxon>
        <taxon>Chlorobium/Pelodictyon group</taxon>
        <taxon>Chlorobium</taxon>
    </lineage>
</organism>
<dbReference type="InterPro" id="IPR050353">
    <property type="entry name" value="PyrK_electron_transfer"/>
</dbReference>